<keyword evidence="4" id="KW-0472">Membrane</keyword>
<feature type="domain" description="TonB C-terminal" evidence="6">
    <location>
        <begin position="29"/>
        <end position="116"/>
    </location>
</feature>
<dbReference type="AlphaFoldDB" id="A0A124JWR0"/>
<organism evidence="7 8">
    <name type="scientific">Novosphingobium fuchskuhlense</name>
    <dbReference type="NCBI Taxonomy" id="1117702"/>
    <lineage>
        <taxon>Bacteria</taxon>
        <taxon>Pseudomonadati</taxon>
        <taxon>Pseudomonadota</taxon>
        <taxon>Alphaproteobacteria</taxon>
        <taxon>Sphingomonadales</taxon>
        <taxon>Sphingomonadaceae</taxon>
        <taxon>Novosphingobium</taxon>
    </lineage>
</organism>
<dbReference type="NCBIfam" id="TIGR01352">
    <property type="entry name" value="tonB_Cterm"/>
    <property type="match status" value="1"/>
</dbReference>
<proteinExistence type="predicted"/>
<evidence type="ECO:0000256" key="3">
    <source>
        <dbReference type="ARBA" id="ARBA00022989"/>
    </source>
</evidence>
<dbReference type="Pfam" id="PF03544">
    <property type="entry name" value="TonB_C"/>
    <property type="match status" value="1"/>
</dbReference>
<dbReference type="PROSITE" id="PS52015">
    <property type="entry name" value="TONB_CTD"/>
    <property type="match status" value="1"/>
</dbReference>
<evidence type="ECO:0000256" key="2">
    <source>
        <dbReference type="ARBA" id="ARBA00022692"/>
    </source>
</evidence>
<evidence type="ECO:0000313" key="8">
    <source>
        <dbReference type="Proteomes" id="UP000058012"/>
    </source>
</evidence>
<comment type="subcellular location">
    <subcellularLocation>
        <location evidence="1">Membrane</location>
        <topology evidence="1">Single-pass membrane protein</topology>
    </subcellularLocation>
</comment>
<dbReference type="RefSeq" id="WP_067906109.1">
    <property type="nucleotide sequence ID" value="NZ_KQ954244.1"/>
</dbReference>
<dbReference type="InterPro" id="IPR037682">
    <property type="entry name" value="TonB_C"/>
</dbReference>
<keyword evidence="2" id="KW-0812">Transmembrane</keyword>
<dbReference type="Gene3D" id="3.30.1150.10">
    <property type="match status" value="1"/>
</dbReference>
<dbReference type="OrthoDB" id="7575360at2"/>
<dbReference type="STRING" id="1117702.AQZ52_01060"/>
<evidence type="ECO:0000256" key="1">
    <source>
        <dbReference type="ARBA" id="ARBA00004167"/>
    </source>
</evidence>
<reference evidence="7 8" key="1">
    <citation type="submission" date="2015-10" db="EMBL/GenBank/DDBJ databases">
        <title>Draft genome sequence of Novosphingobium fuchskuhlense DSM 25065 isolated from a surface water sample of the southwest basin of Lake Grosse Fuchskuhle.</title>
        <authorList>
            <person name="Ruckert C."/>
            <person name="Winkler A."/>
            <person name="Glaeser J."/>
            <person name="Grossart H.-P."/>
            <person name="Kalinowski J."/>
            <person name="Glaeser S."/>
        </authorList>
    </citation>
    <scope>NUCLEOTIDE SEQUENCE [LARGE SCALE GENOMIC DNA]</scope>
    <source>
        <strain evidence="7 8">FNE08-7</strain>
    </source>
</reference>
<evidence type="ECO:0000259" key="6">
    <source>
        <dbReference type="PROSITE" id="PS52015"/>
    </source>
</evidence>
<sequence length="116" mass="11852">MFKTAKTLALGLAVTAASLAGTAHAQSADWIKQVTRTIAAKQTYPKAAQARGEQGTAKVKIYVAASGAVERAELIAPSGSTVLDREALALPSRTGSVPPPPGGATSVTVPITWKLL</sequence>
<feature type="signal peptide" evidence="5">
    <location>
        <begin position="1"/>
        <end position="25"/>
    </location>
</feature>
<dbReference type="GO" id="GO:0055085">
    <property type="term" value="P:transmembrane transport"/>
    <property type="evidence" value="ECO:0007669"/>
    <property type="project" value="InterPro"/>
</dbReference>
<evidence type="ECO:0000313" key="7">
    <source>
        <dbReference type="EMBL" id="KUR73592.1"/>
    </source>
</evidence>
<dbReference type="SUPFAM" id="SSF74653">
    <property type="entry name" value="TolA/TonB C-terminal domain"/>
    <property type="match status" value="1"/>
</dbReference>
<keyword evidence="5" id="KW-0732">Signal</keyword>
<feature type="chain" id="PRO_5007174918" evidence="5">
    <location>
        <begin position="26"/>
        <end position="116"/>
    </location>
</feature>
<keyword evidence="8" id="KW-1185">Reference proteome</keyword>
<dbReference type="GO" id="GO:0016020">
    <property type="term" value="C:membrane"/>
    <property type="evidence" value="ECO:0007669"/>
    <property type="project" value="UniProtKB-SubCell"/>
</dbReference>
<name>A0A124JWR0_9SPHN</name>
<accession>A0A124JWR0</accession>
<dbReference type="Proteomes" id="UP000058012">
    <property type="component" value="Unassembled WGS sequence"/>
</dbReference>
<dbReference type="EMBL" id="LLZS01000001">
    <property type="protein sequence ID" value="KUR73592.1"/>
    <property type="molecule type" value="Genomic_DNA"/>
</dbReference>
<evidence type="ECO:0000256" key="5">
    <source>
        <dbReference type="SAM" id="SignalP"/>
    </source>
</evidence>
<gene>
    <name evidence="7" type="ORF">AQZ52_01060</name>
</gene>
<keyword evidence="3" id="KW-1133">Transmembrane helix</keyword>
<dbReference type="InterPro" id="IPR006260">
    <property type="entry name" value="TonB/TolA_C"/>
</dbReference>
<protein>
    <submittedName>
        <fullName evidence="7">Energy transducer TonB</fullName>
    </submittedName>
</protein>
<comment type="caution">
    <text evidence="7">The sequence shown here is derived from an EMBL/GenBank/DDBJ whole genome shotgun (WGS) entry which is preliminary data.</text>
</comment>
<evidence type="ECO:0000256" key="4">
    <source>
        <dbReference type="ARBA" id="ARBA00023136"/>
    </source>
</evidence>